<evidence type="ECO:0000256" key="4">
    <source>
        <dbReference type="ARBA" id="ARBA00013043"/>
    </source>
</evidence>
<comment type="similarity">
    <text evidence="3">Belongs to the DHNA family.</text>
</comment>
<reference evidence="9" key="1">
    <citation type="submission" date="2014-05" db="EMBL/GenBank/DDBJ databases">
        <title>Key roles for freshwater Actinobacteria revealed by deep metagenomic sequencing.</title>
        <authorList>
            <person name="Ghai R."/>
            <person name="Mizuno C.M."/>
            <person name="Picazo A."/>
            <person name="Camacho A."/>
            <person name="Rodriguez-Valera F."/>
        </authorList>
    </citation>
    <scope>NUCLEOTIDE SEQUENCE</scope>
</reference>
<dbReference type="CDD" id="cd00534">
    <property type="entry name" value="DHNA_DHNTPE"/>
    <property type="match status" value="1"/>
</dbReference>
<dbReference type="Pfam" id="PF02152">
    <property type="entry name" value="FolB"/>
    <property type="match status" value="1"/>
</dbReference>
<dbReference type="GO" id="GO:0005737">
    <property type="term" value="C:cytoplasm"/>
    <property type="evidence" value="ECO:0007669"/>
    <property type="project" value="TreeGrafter"/>
</dbReference>
<dbReference type="EMBL" id="JNSJ01000008">
    <property type="protein sequence ID" value="KGA03615.1"/>
    <property type="molecule type" value="Genomic_DNA"/>
</dbReference>
<dbReference type="SMART" id="SM00905">
    <property type="entry name" value="FolB"/>
    <property type="match status" value="1"/>
</dbReference>
<name>A0A094NXE1_9ZZZZ</name>
<evidence type="ECO:0000256" key="6">
    <source>
        <dbReference type="ARBA" id="ARBA00023239"/>
    </source>
</evidence>
<dbReference type="InterPro" id="IPR006156">
    <property type="entry name" value="Dihydroneopterin_aldolase"/>
</dbReference>
<dbReference type="InterPro" id="IPR006157">
    <property type="entry name" value="FolB_dom"/>
</dbReference>
<comment type="pathway">
    <text evidence="2">Cofactor biosynthesis; tetrahydrofolate biosynthesis; 2-amino-4-hydroxy-6-hydroxymethyl-7,8-dihydropteridine diphosphate from 7,8-dihydroneopterin triphosphate: step 3/4.</text>
</comment>
<evidence type="ECO:0000256" key="7">
    <source>
        <dbReference type="ARBA" id="ARBA00032903"/>
    </source>
</evidence>
<gene>
    <name evidence="9" type="ORF">GM49_1110</name>
</gene>
<evidence type="ECO:0000256" key="3">
    <source>
        <dbReference type="ARBA" id="ARBA00005708"/>
    </source>
</evidence>
<dbReference type="Gene3D" id="3.30.1130.10">
    <property type="match status" value="1"/>
</dbReference>
<dbReference type="AlphaFoldDB" id="A0A094NXE1"/>
<accession>A0A094NXE1</accession>
<keyword evidence="5" id="KW-0289">Folate biosynthesis</keyword>
<dbReference type="FunFam" id="3.30.1130.10:FF:000003">
    <property type="entry name" value="7,8-dihydroneopterin aldolase"/>
    <property type="match status" value="1"/>
</dbReference>
<evidence type="ECO:0000256" key="2">
    <source>
        <dbReference type="ARBA" id="ARBA00005013"/>
    </source>
</evidence>
<comment type="caution">
    <text evidence="9">The sequence shown here is derived from an EMBL/GenBank/DDBJ whole genome shotgun (WGS) entry which is preliminary data.</text>
</comment>
<evidence type="ECO:0000256" key="5">
    <source>
        <dbReference type="ARBA" id="ARBA00022909"/>
    </source>
</evidence>
<feature type="domain" description="Dihydroneopterin aldolase/epimerase" evidence="8">
    <location>
        <begin position="5"/>
        <end position="118"/>
    </location>
</feature>
<evidence type="ECO:0000256" key="1">
    <source>
        <dbReference type="ARBA" id="ARBA00001353"/>
    </source>
</evidence>
<organism evidence="9">
    <name type="scientific">freshwater metagenome</name>
    <dbReference type="NCBI Taxonomy" id="449393"/>
    <lineage>
        <taxon>unclassified sequences</taxon>
        <taxon>metagenomes</taxon>
        <taxon>ecological metagenomes</taxon>
    </lineage>
</organism>
<dbReference type="EC" id="4.1.2.25" evidence="4"/>
<dbReference type="InterPro" id="IPR043133">
    <property type="entry name" value="GTP-CH-I_C/QueF"/>
</dbReference>
<evidence type="ECO:0000313" key="9">
    <source>
        <dbReference type="EMBL" id="KGA03615.1"/>
    </source>
</evidence>
<evidence type="ECO:0000259" key="8">
    <source>
        <dbReference type="SMART" id="SM00905"/>
    </source>
</evidence>
<dbReference type="PANTHER" id="PTHR42844">
    <property type="entry name" value="DIHYDRONEOPTERIN ALDOLASE 1-RELATED"/>
    <property type="match status" value="1"/>
</dbReference>
<dbReference type="GO" id="GO:0004150">
    <property type="term" value="F:dihydroneopterin aldolase activity"/>
    <property type="evidence" value="ECO:0007669"/>
    <property type="project" value="UniProtKB-EC"/>
</dbReference>
<comment type="catalytic activity">
    <reaction evidence="1">
        <text>7,8-dihydroneopterin = 6-hydroxymethyl-7,8-dihydropterin + glycolaldehyde</text>
        <dbReference type="Rhea" id="RHEA:10540"/>
        <dbReference type="ChEBI" id="CHEBI:17001"/>
        <dbReference type="ChEBI" id="CHEBI:17071"/>
        <dbReference type="ChEBI" id="CHEBI:44841"/>
        <dbReference type="EC" id="4.1.2.25"/>
    </reaction>
</comment>
<dbReference type="NCBIfam" id="TIGR00526">
    <property type="entry name" value="folB_dom"/>
    <property type="match status" value="1"/>
</dbReference>
<protein>
    <recommendedName>
        <fullName evidence="4">dihydroneopterin aldolase</fullName>
        <ecNumber evidence="4">4.1.2.25</ecNumber>
    </recommendedName>
    <alternativeName>
        <fullName evidence="7">7,8-dihydroneopterin aldolase</fullName>
    </alternativeName>
</protein>
<sequence>MSDQISITGISAIGFHGVFPEERKNGQNFVVDLKLIFDLAPAGESDDLTKTINYASVAEITVEEITGEPVALIETLATRISERLLKDFPLLDSVIVTVHKPQAPVLVKFSDISVSIERRR</sequence>
<keyword evidence="6" id="KW-0456">Lyase</keyword>
<dbReference type="SUPFAM" id="SSF55620">
    <property type="entry name" value="Tetrahydrobiopterin biosynthesis enzymes-like"/>
    <property type="match status" value="1"/>
</dbReference>
<dbReference type="GO" id="GO:0046656">
    <property type="term" value="P:folic acid biosynthetic process"/>
    <property type="evidence" value="ECO:0007669"/>
    <property type="project" value="UniProtKB-KW"/>
</dbReference>
<dbReference type="NCBIfam" id="TIGR00525">
    <property type="entry name" value="folB"/>
    <property type="match status" value="1"/>
</dbReference>
<dbReference type="PANTHER" id="PTHR42844:SF1">
    <property type="entry name" value="DIHYDRONEOPTERIN ALDOLASE 1-RELATED"/>
    <property type="match status" value="1"/>
</dbReference>
<proteinExistence type="inferred from homology"/>